<dbReference type="EMBL" id="QKOF01000006">
    <property type="protein sequence ID" value="MBE2900068.1"/>
    <property type="molecule type" value="Genomic_DNA"/>
</dbReference>
<evidence type="ECO:0000259" key="5">
    <source>
        <dbReference type="PROSITE" id="PS50903"/>
    </source>
</evidence>
<dbReference type="AlphaFoldDB" id="A0A842YMC5"/>
<comment type="caution">
    <text evidence="6">The sequence shown here is derived from an EMBL/GenBank/DDBJ whole genome shotgun (WGS) entry which is preliminary data.</text>
</comment>
<dbReference type="InterPro" id="IPR018527">
    <property type="entry name" value="Rubredoxin_Fe_BS"/>
</dbReference>
<dbReference type="PROSITE" id="PS00202">
    <property type="entry name" value="RUBREDOXIN"/>
    <property type="match status" value="1"/>
</dbReference>
<dbReference type="Proteomes" id="UP000646659">
    <property type="component" value="Unassembled WGS sequence"/>
</dbReference>
<evidence type="ECO:0000256" key="4">
    <source>
        <dbReference type="ARBA" id="ARBA00023004"/>
    </source>
</evidence>
<keyword evidence="2" id="KW-0479">Metal-binding</keyword>
<dbReference type="InterPro" id="IPR024934">
    <property type="entry name" value="Rubredoxin-like_dom"/>
</dbReference>
<evidence type="ECO:0000256" key="2">
    <source>
        <dbReference type="ARBA" id="ARBA00022723"/>
    </source>
</evidence>
<dbReference type="CDD" id="cd00730">
    <property type="entry name" value="rubredoxin"/>
    <property type="match status" value="1"/>
</dbReference>
<dbReference type="RefSeq" id="WP_192961857.1">
    <property type="nucleotide sequence ID" value="NZ_QKOF01000006.1"/>
</dbReference>
<reference evidence="6" key="1">
    <citation type="submission" date="2018-06" db="EMBL/GenBank/DDBJ databases">
        <title>Draft genome sequence of Methanothermobacter thermautotrophicus Strain WHS, a thermophilic, hydrogenotrophic methanogen isolated from Washburn Hot Springs in Yellowstone National Park, USA.</title>
        <authorList>
            <person name="Mckay L.J."/>
            <person name="Klingelsmith K."/>
            <person name="Inskeep W.P."/>
            <person name="Fields M.W."/>
        </authorList>
    </citation>
    <scope>NUCLEOTIDE SEQUENCE</scope>
    <source>
        <strain evidence="6">WHS</strain>
    </source>
</reference>
<protein>
    <submittedName>
        <fullName evidence="6">Rubredoxin</fullName>
    </submittedName>
</protein>
<dbReference type="GO" id="GO:0005506">
    <property type="term" value="F:iron ion binding"/>
    <property type="evidence" value="ECO:0007669"/>
    <property type="project" value="InterPro"/>
</dbReference>
<dbReference type="OrthoDB" id="81001at2157"/>
<proteinExistence type="predicted"/>
<evidence type="ECO:0000256" key="3">
    <source>
        <dbReference type="ARBA" id="ARBA00022982"/>
    </source>
</evidence>
<gene>
    <name evidence="6" type="ORF">DNK57_04450</name>
</gene>
<evidence type="ECO:0000256" key="1">
    <source>
        <dbReference type="ARBA" id="ARBA00022448"/>
    </source>
</evidence>
<dbReference type="Gene3D" id="2.20.28.10">
    <property type="match status" value="1"/>
</dbReference>
<accession>A0A842YMC5</accession>
<dbReference type="InterPro" id="IPR024935">
    <property type="entry name" value="Rubredoxin_dom"/>
</dbReference>
<keyword evidence="3" id="KW-0249">Electron transport</keyword>
<dbReference type="SUPFAM" id="SSF57802">
    <property type="entry name" value="Rubredoxin-like"/>
    <property type="match status" value="1"/>
</dbReference>
<dbReference type="PROSITE" id="PS50903">
    <property type="entry name" value="RUBREDOXIN_LIKE"/>
    <property type="match status" value="1"/>
</dbReference>
<feature type="domain" description="Rubredoxin-like" evidence="5">
    <location>
        <begin position="4"/>
        <end position="38"/>
    </location>
</feature>
<keyword evidence="1" id="KW-0813">Transport</keyword>
<evidence type="ECO:0000313" key="6">
    <source>
        <dbReference type="EMBL" id="MBE2900068.1"/>
    </source>
</evidence>
<organism evidence="6 7">
    <name type="scientific">Methanothermobacter thermautotrophicus</name>
    <name type="common">Methanobacterium thermoformicicum</name>
    <dbReference type="NCBI Taxonomy" id="145262"/>
    <lineage>
        <taxon>Archaea</taxon>
        <taxon>Methanobacteriati</taxon>
        <taxon>Methanobacteriota</taxon>
        <taxon>Methanomada group</taxon>
        <taxon>Methanobacteria</taxon>
        <taxon>Methanobacteriales</taxon>
        <taxon>Methanobacteriaceae</taxon>
        <taxon>Methanothermobacter</taxon>
    </lineage>
</organism>
<name>A0A842YMC5_METTF</name>
<keyword evidence="4" id="KW-0408">Iron</keyword>
<sequence length="176" mass="19606">MKICRICGYQIPEGEFELLDDGWVCPWCGVGKEEFEDSAESMGGQDPLILLFRAMTVGLWKVLGKGSQAVTRKMGSVIAENINPGDDPLKSVTEYFIEHGFAASISRDAENILNVKNCMFYGFCRSLEDDGVLLSTCPYANTAAAALERSRGYRYRIKRKEGEHGHIIELSQISKK</sequence>
<evidence type="ECO:0000313" key="7">
    <source>
        <dbReference type="Proteomes" id="UP000646659"/>
    </source>
</evidence>